<dbReference type="AlphaFoldDB" id="A0A0U1PWM1"/>
<dbReference type="PANTHER" id="PTHR36933">
    <property type="entry name" value="SLL0788 PROTEIN"/>
    <property type="match status" value="1"/>
</dbReference>
<dbReference type="InterPro" id="IPR005183">
    <property type="entry name" value="DUF305_CopM-like"/>
</dbReference>
<accession>A0A0U1PWM1</accession>
<sequence length="132" mass="14097">MSIYTPVRTMWIASMLLALSVTAAHAAGDGVAQSSREAYAQSMGRMHDAMMDGIAHDDADVAFAAGMLAHHEGAVEMARIQLEHGQDETLRELAQAIITAQEAEIRVLRAWLATHAPHALHEAAVPASGHAH</sequence>
<dbReference type="RefSeq" id="WP_046742812.1">
    <property type="nucleotide sequence ID" value="NZ_LBNQ01000041.1"/>
</dbReference>
<dbReference type="Proteomes" id="UP000050580">
    <property type="component" value="Unassembled WGS sequence"/>
</dbReference>
<evidence type="ECO:0000259" key="2">
    <source>
        <dbReference type="Pfam" id="PF03713"/>
    </source>
</evidence>
<proteinExistence type="predicted"/>
<dbReference type="PANTHER" id="PTHR36933:SF1">
    <property type="entry name" value="SLL0788 PROTEIN"/>
    <property type="match status" value="1"/>
</dbReference>
<dbReference type="Pfam" id="PF03713">
    <property type="entry name" value="DUF305"/>
    <property type="match status" value="1"/>
</dbReference>
<keyword evidence="4" id="KW-1185">Reference proteome</keyword>
<comment type="caution">
    <text evidence="3">The sequence shown here is derived from an EMBL/GenBank/DDBJ whole genome shotgun (WGS) entry which is preliminary data.</text>
</comment>
<feature type="signal peptide" evidence="1">
    <location>
        <begin position="1"/>
        <end position="26"/>
    </location>
</feature>
<feature type="domain" description="DUF305" evidence="2">
    <location>
        <begin position="31"/>
        <end position="112"/>
    </location>
</feature>
<gene>
    <name evidence="3" type="ORF">AAV94_13955</name>
</gene>
<protein>
    <recommendedName>
        <fullName evidence="2">DUF305 domain-containing protein</fullName>
    </recommendedName>
</protein>
<dbReference type="EMBL" id="LBNQ01000041">
    <property type="protein sequence ID" value="KKW66837.1"/>
    <property type="molecule type" value="Genomic_DNA"/>
</dbReference>
<name>A0A0U1PWM1_9BURK</name>
<evidence type="ECO:0000313" key="4">
    <source>
        <dbReference type="Proteomes" id="UP000050580"/>
    </source>
</evidence>
<keyword evidence="1" id="KW-0732">Signal</keyword>
<evidence type="ECO:0000256" key="1">
    <source>
        <dbReference type="SAM" id="SignalP"/>
    </source>
</evidence>
<feature type="chain" id="PRO_5006712966" description="DUF305 domain-containing protein" evidence="1">
    <location>
        <begin position="27"/>
        <end position="132"/>
    </location>
</feature>
<dbReference type="InterPro" id="IPR012347">
    <property type="entry name" value="Ferritin-like"/>
</dbReference>
<evidence type="ECO:0000313" key="3">
    <source>
        <dbReference type="EMBL" id="KKW66837.1"/>
    </source>
</evidence>
<dbReference type="Gene3D" id="1.20.1260.10">
    <property type="match status" value="1"/>
</dbReference>
<organism evidence="3 4">
    <name type="scientific">Lampropedia cohaerens</name>
    <dbReference type="NCBI Taxonomy" id="1610491"/>
    <lineage>
        <taxon>Bacteria</taxon>
        <taxon>Pseudomonadati</taxon>
        <taxon>Pseudomonadota</taxon>
        <taxon>Betaproteobacteria</taxon>
        <taxon>Burkholderiales</taxon>
        <taxon>Comamonadaceae</taxon>
        <taxon>Lampropedia</taxon>
    </lineage>
</organism>
<reference evidence="3 4" key="1">
    <citation type="submission" date="2015-05" db="EMBL/GenBank/DDBJ databases">
        <title>Draft genome sequence of Lampropedia sp. CT6, isolated from the microbial mat of a hot water spring, located at Manikaran, India.</title>
        <authorList>
            <person name="Tripathi C."/>
            <person name="Rani P."/>
            <person name="Mahato N.K."/>
            <person name="Lal R."/>
        </authorList>
    </citation>
    <scope>NUCLEOTIDE SEQUENCE [LARGE SCALE GENOMIC DNA]</scope>
    <source>
        <strain evidence="3 4">CT6</strain>
    </source>
</reference>